<dbReference type="EMBL" id="CAEZVN010000013">
    <property type="protein sequence ID" value="CAB4626755.1"/>
    <property type="molecule type" value="Genomic_DNA"/>
</dbReference>
<evidence type="ECO:0000256" key="3">
    <source>
        <dbReference type="ARBA" id="ARBA00023163"/>
    </source>
</evidence>
<gene>
    <name evidence="5" type="ORF">UFOPK2001_00266</name>
</gene>
<evidence type="ECO:0000313" key="5">
    <source>
        <dbReference type="EMBL" id="CAB4626755.1"/>
    </source>
</evidence>
<dbReference type="InterPro" id="IPR009057">
    <property type="entry name" value="Homeodomain-like_sf"/>
</dbReference>
<dbReference type="InterPro" id="IPR018060">
    <property type="entry name" value="HTH_AraC"/>
</dbReference>
<evidence type="ECO:0000256" key="1">
    <source>
        <dbReference type="ARBA" id="ARBA00023015"/>
    </source>
</evidence>
<evidence type="ECO:0000259" key="4">
    <source>
        <dbReference type="PROSITE" id="PS01124"/>
    </source>
</evidence>
<keyword evidence="2" id="KW-0238">DNA-binding</keyword>
<accession>A0A6J6IQK4</accession>
<dbReference type="AlphaFoldDB" id="A0A6J6IQK4"/>
<dbReference type="PANTHER" id="PTHR43280">
    <property type="entry name" value="ARAC-FAMILY TRANSCRIPTIONAL REGULATOR"/>
    <property type="match status" value="1"/>
</dbReference>
<dbReference type="PANTHER" id="PTHR43280:SF27">
    <property type="entry name" value="TRANSCRIPTIONAL REGULATOR MTLR"/>
    <property type="match status" value="1"/>
</dbReference>
<dbReference type="CDD" id="cd06976">
    <property type="entry name" value="cupin_MtlR-like_N"/>
    <property type="match status" value="1"/>
</dbReference>
<sequence>MNPLSNNSVKTNRSPQQFLELDPYLEVIPPHPSKSFRWLEHDYPSEIARWQYHPEIEIHLIRKSSGSLIAGDYIGAFEPGQVSIMGSNLPHDWMSDLQPGEVFVNRDALIQFDADWLLRVSTVIPELTGVKSFLEEIKQGIIFHGETRAKAEALLEGVGISSGLGQISGFFALIDLFMKAPDSEKQYLSRSWVNEHASNEGRSAVEAGIKYIFENLTLDIRMSEAARIAHMSEPTFSKYFKKASGLTFSDMVRKLRIAHACRLLDQTEQSIASIGRSSGYGNLANFNRKFLTEIGMTPSAYRNMDAESKPESKLLSLGLVNPNR</sequence>
<organism evidence="5">
    <name type="scientific">freshwater metagenome</name>
    <dbReference type="NCBI Taxonomy" id="449393"/>
    <lineage>
        <taxon>unclassified sequences</taxon>
        <taxon>metagenomes</taxon>
        <taxon>ecological metagenomes</taxon>
    </lineage>
</organism>
<proteinExistence type="predicted"/>
<dbReference type="GO" id="GO:0043565">
    <property type="term" value="F:sequence-specific DNA binding"/>
    <property type="evidence" value="ECO:0007669"/>
    <property type="project" value="InterPro"/>
</dbReference>
<dbReference type="Gene3D" id="1.10.10.60">
    <property type="entry name" value="Homeodomain-like"/>
    <property type="match status" value="2"/>
</dbReference>
<name>A0A6J6IQK4_9ZZZZ</name>
<evidence type="ECO:0000256" key="2">
    <source>
        <dbReference type="ARBA" id="ARBA00023125"/>
    </source>
</evidence>
<feature type="domain" description="HTH araC/xylS-type" evidence="4">
    <location>
        <begin position="206"/>
        <end position="304"/>
    </location>
</feature>
<dbReference type="GO" id="GO:0003700">
    <property type="term" value="F:DNA-binding transcription factor activity"/>
    <property type="evidence" value="ECO:0007669"/>
    <property type="project" value="InterPro"/>
</dbReference>
<dbReference type="SMART" id="SM00342">
    <property type="entry name" value="HTH_ARAC"/>
    <property type="match status" value="1"/>
</dbReference>
<dbReference type="SUPFAM" id="SSF46689">
    <property type="entry name" value="Homeodomain-like"/>
    <property type="match status" value="2"/>
</dbReference>
<dbReference type="PROSITE" id="PS00041">
    <property type="entry name" value="HTH_ARAC_FAMILY_1"/>
    <property type="match status" value="1"/>
</dbReference>
<dbReference type="InterPro" id="IPR018062">
    <property type="entry name" value="HTH_AraC-typ_CS"/>
</dbReference>
<dbReference type="PROSITE" id="PS01124">
    <property type="entry name" value="HTH_ARAC_FAMILY_2"/>
    <property type="match status" value="1"/>
</dbReference>
<dbReference type="Pfam" id="PF12833">
    <property type="entry name" value="HTH_18"/>
    <property type="match status" value="1"/>
</dbReference>
<keyword evidence="1" id="KW-0805">Transcription regulation</keyword>
<keyword evidence="3" id="KW-0804">Transcription</keyword>
<protein>
    <submittedName>
        <fullName evidence="5">Unannotated protein</fullName>
    </submittedName>
</protein>
<reference evidence="5" key="1">
    <citation type="submission" date="2020-05" db="EMBL/GenBank/DDBJ databases">
        <authorList>
            <person name="Chiriac C."/>
            <person name="Salcher M."/>
            <person name="Ghai R."/>
            <person name="Kavagutti S V."/>
        </authorList>
    </citation>
    <scope>NUCLEOTIDE SEQUENCE</scope>
</reference>